<name>A0A7W7D333_9ACTN</name>
<organism evidence="2 3">
    <name type="scientific">Sphaerisporangium siamense</name>
    <dbReference type="NCBI Taxonomy" id="795645"/>
    <lineage>
        <taxon>Bacteria</taxon>
        <taxon>Bacillati</taxon>
        <taxon>Actinomycetota</taxon>
        <taxon>Actinomycetes</taxon>
        <taxon>Streptosporangiales</taxon>
        <taxon>Streptosporangiaceae</taxon>
        <taxon>Sphaerisporangium</taxon>
    </lineage>
</organism>
<dbReference type="Proteomes" id="UP000542210">
    <property type="component" value="Unassembled WGS sequence"/>
</dbReference>
<dbReference type="EMBL" id="JACHND010000001">
    <property type="protein sequence ID" value="MBB4699226.1"/>
    <property type="molecule type" value="Genomic_DNA"/>
</dbReference>
<evidence type="ECO:0000313" key="3">
    <source>
        <dbReference type="Proteomes" id="UP000542210"/>
    </source>
</evidence>
<sequence>MLLPVHSAIIDAVLSSYYAEVAGGVTLAVAAYVIRRRMSPSGRLRVVTYGGRTSQKYADQFCALYCGLIPEDQQIAPNIILRHAARRGAWRSGRLVRDGGSQATMHPVAYRLYLAVRGGAVVGFLSMLVSRHRNYAFIAYLGAANRADTPPGSVSHSLIEAARRQLGHVLRDPFTTVFEIAPPLSGSGRSRAKARLFVEYARVRGLAVRRAPISYVQPDMEMESLGRATETPADLFVISTPDVISVMSTKDYLRLVESIYYDIYLRTFLDLGIHGGYVSYISDLYERVRSYAEVGPSGSE</sequence>
<accession>A0A7W7D333</accession>
<reference evidence="2 3" key="1">
    <citation type="submission" date="2020-08" db="EMBL/GenBank/DDBJ databases">
        <title>Sequencing the genomes of 1000 actinobacteria strains.</title>
        <authorList>
            <person name="Klenk H.-P."/>
        </authorList>
    </citation>
    <scope>NUCLEOTIDE SEQUENCE [LARGE SCALE GENOMIC DNA]</scope>
    <source>
        <strain evidence="2 3">DSM 45784</strain>
    </source>
</reference>
<protein>
    <submittedName>
        <fullName evidence="2">Uncharacterized protein</fullName>
    </submittedName>
</protein>
<gene>
    <name evidence="2" type="ORF">BJ982_000770</name>
</gene>
<evidence type="ECO:0000313" key="2">
    <source>
        <dbReference type="EMBL" id="MBB4699226.1"/>
    </source>
</evidence>
<proteinExistence type="predicted"/>
<dbReference type="RefSeq" id="WP_184876611.1">
    <property type="nucleotide sequence ID" value="NZ_BOOV01000021.1"/>
</dbReference>
<keyword evidence="1" id="KW-0472">Membrane</keyword>
<feature type="transmembrane region" description="Helical" evidence="1">
    <location>
        <begin position="12"/>
        <end position="34"/>
    </location>
</feature>
<keyword evidence="3" id="KW-1185">Reference proteome</keyword>
<comment type="caution">
    <text evidence="2">The sequence shown here is derived from an EMBL/GenBank/DDBJ whole genome shotgun (WGS) entry which is preliminary data.</text>
</comment>
<keyword evidence="1" id="KW-1133">Transmembrane helix</keyword>
<evidence type="ECO:0000256" key="1">
    <source>
        <dbReference type="SAM" id="Phobius"/>
    </source>
</evidence>
<dbReference type="AlphaFoldDB" id="A0A7W7D333"/>
<keyword evidence="1" id="KW-0812">Transmembrane</keyword>